<keyword evidence="2" id="KW-0472">Membrane</keyword>
<feature type="transmembrane region" description="Helical" evidence="2">
    <location>
        <begin position="66"/>
        <end position="87"/>
    </location>
</feature>
<name>A0ABN9QAW2_9DINO</name>
<feature type="region of interest" description="Disordered" evidence="1">
    <location>
        <begin position="97"/>
        <end position="128"/>
    </location>
</feature>
<evidence type="ECO:0000256" key="1">
    <source>
        <dbReference type="SAM" id="MobiDB-lite"/>
    </source>
</evidence>
<proteinExistence type="predicted"/>
<comment type="caution">
    <text evidence="3">The sequence shown here is derived from an EMBL/GenBank/DDBJ whole genome shotgun (WGS) entry which is preliminary data.</text>
</comment>
<keyword evidence="2" id="KW-1133">Transmembrane helix</keyword>
<dbReference type="EMBL" id="CAUYUJ010002869">
    <property type="protein sequence ID" value="CAK0802737.1"/>
    <property type="molecule type" value="Genomic_DNA"/>
</dbReference>
<keyword evidence="4" id="KW-1185">Reference proteome</keyword>
<evidence type="ECO:0000313" key="3">
    <source>
        <dbReference type="EMBL" id="CAK0802737.1"/>
    </source>
</evidence>
<protein>
    <submittedName>
        <fullName evidence="3">Uncharacterized protein</fullName>
    </submittedName>
</protein>
<organism evidence="3 4">
    <name type="scientific">Prorocentrum cordatum</name>
    <dbReference type="NCBI Taxonomy" id="2364126"/>
    <lineage>
        <taxon>Eukaryota</taxon>
        <taxon>Sar</taxon>
        <taxon>Alveolata</taxon>
        <taxon>Dinophyceae</taxon>
        <taxon>Prorocentrales</taxon>
        <taxon>Prorocentraceae</taxon>
        <taxon>Prorocentrum</taxon>
    </lineage>
</organism>
<reference evidence="3" key="1">
    <citation type="submission" date="2023-10" db="EMBL/GenBank/DDBJ databases">
        <authorList>
            <person name="Chen Y."/>
            <person name="Shah S."/>
            <person name="Dougan E. K."/>
            <person name="Thang M."/>
            <person name="Chan C."/>
        </authorList>
    </citation>
    <scope>NUCLEOTIDE SEQUENCE [LARGE SCALE GENOMIC DNA]</scope>
</reference>
<sequence>MYCIFAYSLPGAGLALTIRHVEHRDHPRGSPPPPQLVRHKPVPLGPHASTFCGGTSESDRGDAGGAAVFGFLLAVVMGMTMVMAVLVSADGGRAIGGLGGRGDVRISPPPPGPSPHHHRQRHDQHSAM</sequence>
<gene>
    <name evidence="3" type="ORF">PCOR1329_LOCUS10140</name>
</gene>
<evidence type="ECO:0000256" key="2">
    <source>
        <dbReference type="SAM" id="Phobius"/>
    </source>
</evidence>
<accession>A0ABN9QAW2</accession>
<keyword evidence="2" id="KW-0812">Transmembrane</keyword>
<evidence type="ECO:0000313" key="4">
    <source>
        <dbReference type="Proteomes" id="UP001189429"/>
    </source>
</evidence>
<dbReference type="Proteomes" id="UP001189429">
    <property type="component" value="Unassembled WGS sequence"/>
</dbReference>